<evidence type="ECO:0000256" key="1">
    <source>
        <dbReference type="ARBA" id="ARBA00001933"/>
    </source>
</evidence>
<comment type="similarity">
    <text evidence="2">Belongs to the SHMT family.</text>
</comment>
<gene>
    <name evidence="5" type="ORF">QCN29_09905</name>
</gene>
<evidence type="ECO:0000256" key="3">
    <source>
        <dbReference type="ARBA" id="ARBA00022898"/>
    </source>
</evidence>
<dbReference type="Proteomes" id="UP001223144">
    <property type="component" value="Unassembled WGS sequence"/>
</dbReference>
<dbReference type="InterPro" id="IPR039429">
    <property type="entry name" value="SHMT-like_dom"/>
</dbReference>
<organism evidence="5 6">
    <name type="scientific">Streptomyces chengmaiensis</name>
    <dbReference type="NCBI Taxonomy" id="3040919"/>
    <lineage>
        <taxon>Bacteria</taxon>
        <taxon>Bacillati</taxon>
        <taxon>Actinomycetota</taxon>
        <taxon>Actinomycetes</taxon>
        <taxon>Kitasatosporales</taxon>
        <taxon>Streptomycetaceae</taxon>
        <taxon>Streptomyces</taxon>
    </lineage>
</organism>
<feature type="domain" description="Serine hydroxymethyltransferase-like" evidence="4">
    <location>
        <begin position="4"/>
        <end position="293"/>
    </location>
</feature>
<dbReference type="Gene3D" id="3.40.640.10">
    <property type="entry name" value="Type I PLP-dependent aspartate aminotransferase-like (Major domain)"/>
    <property type="match status" value="1"/>
</dbReference>
<name>A0ABT6HK48_9ACTN</name>
<comment type="cofactor">
    <cofactor evidence="1">
        <name>pyridoxal 5'-phosphate</name>
        <dbReference type="ChEBI" id="CHEBI:597326"/>
    </cofactor>
</comment>
<comment type="caution">
    <text evidence="5">The sequence shown here is derived from an EMBL/GenBank/DDBJ whole genome shotgun (WGS) entry which is preliminary data.</text>
</comment>
<sequence>MTTIDELLEQHARTRLDSLNLIVSENRMSERALAPLSSDITARYAADFYSGTAPAQAITATATEAARRVFRARYANLSPVSGNMSLLAAVFALTQPNDHVGRVPPFFPGGGYPLDYQAFDRRPLPLPFSDSDWQLDLPATVALLEDVKPPLVVLGSSIVTYPMPVHEVAEIVHGYGGVVAYDGSHTLGLIAGGQYQDPLAEGADLLLGSTHKTFPGPQGGLILTNDENLHRRVEVLSNFRPLNGPTLVCNPHLARIASTGIVLEETRWEEYAPQVVANSQALANTLREEGIPLRGADAGNFPELTYCHQVLTDYGMKDSFRLRDHLSRHRINADGFLRLGTAEITRLGFKEDECAELGRVIAFLLQNEEDVPEKIDRRIDDLIEAHRSVVL</sequence>
<keyword evidence="3" id="KW-0663">Pyridoxal phosphate</keyword>
<dbReference type="InterPro" id="IPR015421">
    <property type="entry name" value="PyrdxlP-dep_Trfase_major"/>
</dbReference>
<evidence type="ECO:0000256" key="2">
    <source>
        <dbReference type="ARBA" id="ARBA00006376"/>
    </source>
</evidence>
<evidence type="ECO:0000313" key="6">
    <source>
        <dbReference type="Proteomes" id="UP001223144"/>
    </source>
</evidence>
<dbReference type="InterPro" id="IPR049943">
    <property type="entry name" value="Ser_HO-MeTrfase-like"/>
</dbReference>
<dbReference type="SUPFAM" id="SSF53383">
    <property type="entry name" value="PLP-dependent transferases"/>
    <property type="match status" value="1"/>
</dbReference>
<accession>A0ABT6HK48</accession>
<proteinExistence type="inferred from homology"/>
<dbReference type="PANTHER" id="PTHR11680:SF35">
    <property type="entry name" value="SERINE HYDROXYMETHYLTRANSFERASE 1"/>
    <property type="match status" value="1"/>
</dbReference>
<dbReference type="Gene3D" id="3.90.1150.10">
    <property type="entry name" value="Aspartate Aminotransferase, domain 1"/>
    <property type="match status" value="1"/>
</dbReference>
<evidence type="ECO:0000313" key="5">
    <source>
        <dbReference type="EMBL" id="MDH2389100.1"/>
    </source>
</evidence>
<dbReference type="InterPro" id="IPR015422">
    <property type="entry name" value="PyrdxlP-dep_Trfase_small"/>
</dbReference>
<reference evidence="5 6" key="1">
    <citation type="submission" date="2023-04" db="EMBL/GenBank/DDBJ databases">
        <title>Streptomyces chengmaiensis sp. nov. isolated from the stem of mangrove plant in Hainan.</title>
        <authorList>
            <person name="Huang X."/>
            <person name="Zhou S."/>
            <person name="Chu X."/>
            <person name="Xie Y."/>
            <person name="Lin Y."/>
        </authorList>
    </citation>
    <scope>NUCLEOTIDE SEQUENCE [LARGE SCALE GENOMIC DNA]</scope>
    <source>
        <strain evidence="5 6">HNM0663</strain>
    </source>
</reference>
<evidence type="ECO:0000259" key="4">
    <source>
        <dbReference type="Pfam" id="PF00464"/>
    </source>
</evidence>
<dbReference type="PANTHER" id="PTHR11680">
    <property type="entry name" value="SERINE HYDROXYMETHYLTRANSFERASE"/>
    <property type="match status" value="1"/>
</dbReference>
<dbReference type="RefSeq" id="WP_279927403.1">
    <property type="nucleotide sequence ID" value="NZ_JARWBG010000008.1"/>
</dbReference>
<dbReference type="InterPro" id="IPR015424">
    <property type="entry name" value="PyrdxlP-dep_Trfase"/>
</dbReference>
<dbReference type="EMBL" id="JARWBG010000008">
    <property type="protein sequence ID" value="MDH2389100.1"/>
    <property type="molecule type" value="Genomic_DNA"/>
</dbReference>
<dbReference type="Pfam" id="PF00464">
    <property type="entry name" value="SHMT"/>
    <property type="match status" value="1"/>
</dbReference>
<keyword evidence="6" id="KW-1185">Reference proteome</keyword>
<protein>
    <recommendedName>
        <fullName evidence="4">Serine hydroxymethyltransferase-like domain-containing protein</fullName>
    </recommendedName>
</protein>